<dbReference type="STRING" id="927664.SAMN05421780_11085"/>
<evidence type="ECO:0008006" key="3">
    <source>
        <dbReference type="Google" id="ProtNLM"/>
    </source>
</evidence>
<dbReference type="Proteomes" id="UP000199514">
    <property type="component" value="Unassembled WGS sequence"/>
</dbReference>
<sequence length="131" mass="14908">MADVTVFKQPYCEIVERENGVLYAKWMGFLKPDEVRAGCAFMTDLIKEKSYKVHLSDHRDLKVLSKDVQDYLVLEWFPEVESIGMVKVAALVSPDVFAKATVEKVNNEAKVGFLSITTFGNEEDCLNWLLN</sequence>
<accession>A0A1I1MGZ6</accession>
<name>A0A1I1MGZ6_9BACT</name>
<dbReference type="OrthoDB" id="852227at2"/>
<keyword evidence="2" id="KW-1185">Reference proteome</keyword>
<reference evidence="1 2" key="1">
    <citation type="submission" date="2016-10" db="EMBL/GenBank/DDBJ databases">
        <authorList>
            <person name="de Groot N.N."/>
        </authorList>
    </citation>
    <scope>NUCLEOTIDE SEQUENCE [LARGE SCALE GENOMIC DNA]</scope>
    <source>
        <strain evidence="1 2">DSM 6793</strain>
    </source>
</reference>
<proteinExistence type="predicted"/>
<dbReference type="RefSeq" id="WP_091515115.1">
    <property type="nucleotide sequence ID" value="NZ_FOLE01000010.1"/>
</dbReference>
<organism evidence="1 2">
    <name type="scientific">Flexibacter flexilis DSM 6793</name>
    <dbReference type="NCBI Taxonomy" id="927664"/>
    <lineage>
        <taxon>Bacteria</taxon>
        <taxon>Pseudomonadati</taxon>
        <taxon>Bacteroidota</taxon>
        <taxon>Cytophagia</taxon>
        <taxon>Cytophagales</taxon>
        <taxon>Flexibacteraceae</taxon>
        <taxon>Flexibacter</taxon>
    </lineage>
</organism>
<dbReference type="AlphaFoldDB" id="A0A1I1MGZ6"/>
<dbReference type="EMBL" id="FOLE01000010">
    <property type="protein sequence ID" value="SFC81903.1"/>
    <property type="molecule type" value="Genomic_DNA"/>
</dbReference>
<gene>
    <name evidence="1" type="ORF">SAMN05421780_11085</name>
</gene>
<evidence type="ECO:0000313" key="1">
    <source>
        <dbReference type="EMBL" id="SFC81903.1"/>
    </source>
</evidence>
<protein>
    <recommendedName>
        <fullName evidence="3">SpoIIAA-like</fullName>
    </recommendedName>
</protein>
<evidence type="ECO:0000313" key="2">
    <source>
        <dbReference type="Proteomes" id="UP000199514"/>
    </source>
</evidence>